<dbReference type="GO" id="GO:0004150">
    <property type="term" value="F:dihydroneopterin aldolase activity"/>
    <property type="evidence" value="ECO:0007669"/>
    <property type="project" value="UniProtKB-EC"/>
</dbReference>
<comment type="caution">
    <text evidence="9">The sequence shown here is derived from an EMBL/GenBank/DDBJ whole genome shotgun (WGS) entry which is preliminary data.</text>
</comment>
<comment type="pathway">
    <text evidence="2">Cofactor biosynthesis; tetrahydrofolate biosynthesis; 2-amino-4-hydroxy-6-hydroxymethyl-7,8-dihydropteridine diphosphate from 7,8-dihydroneopterin triphosphate: step 3/4.</text>
</comment>
<dbReference type="Pfam" id="PF02152">
    <property type="entry name" value="FolB"/>
    <property type="match status" value="1"/>
</dbReference>
<dbReference type="InterPro" id="IPR043133">
    <property type="entry name" value="GTP-CH-I_C/QueF"/>
</dbReference>
<proteinExistence type="inferred from homology"/>
<evidence type="ECO:0000313" key="9">
    <source>
        <dbReference type="EMBL" id="MPL79873.1"/>
    </source>
</evidence>
<organism evidence="9">
    <name type="scientific">bioreactor metagenome</name>
    <dbReference type="NCBI Taxonomy" id="1076179"/>
    <lineage>
        <taxon>unclassified sequences</taxon>
        <taxon>metagenomes</taxon>
        <taxon>ecological metagenomes</taxon>
    </lineage>
</organism>
<dbReference type="NCBIfam" id="TIGR00525">
    <property type="entry name" value="folB"/>
    <property type="match status" value="1"/>
</dbReference>
<dbReference type="InterPro" id="IPR006156">
    <property type="entry name" value="Dihydroneopterin_aldolase"/>
</dbReference>
<dbReference type="EC" id="4.1.2.25" evidence="4"/>
<comment type="catalytic activity">
    <reaction evidence="1">
        <text>7,8-dihydroneopterin = 6-hydroxymethyl-7,8-dihydropterin + glycolaldehyde</text>
        <dbReference type="Rhea" id="RHEA:10540"/>
        <dbReference type="ChEBI" id="CHEBI:17001"/>
        <dbReference type="ChEBI" id="CHEBI:17071"/>
        <dbReference type="ChEBI" id="CHEBI:44841"/>
        <dbReference type="EC" id="4.1.2.25"/>
    </reaction>
</comment>
<evidence type="ECO:0000256" key="3">
    <source>
        <dbReference type="ARBA" id="ARBA00005708"/>
    </source>
</evidence>
<evidence type="ECO:0000256" key="7">
    <source>
        <dbReference type="ARBA" id="ARBA00032903"/>
    </source>
</evidence>
<evidence type="ECO:0000256" key="6">
    <source>
        <dbReference type="ARBA" id="ARBA00023239"/>
    </source>
</evidence>
<accession>A0A644UME2</accession>
<evidence type="ECO:0000256" key="1">
    <source>
        <dbReference type="ARBA" id="ARBA00001353"/>
    </source>
</evidence>
<dbReference type="SMART" id="SM00905">
    <property type="entry name" value="FolB"/>
    <property type="match status" value="1"/>
</dbReference>
<comment type="similarity">
    <text evidence="3">Belongs to the DHNA family.</text>
</comment>
<dbReference type="AlphaFoldDB" id="A0A644UME2"/>
<feature type="domain" description="Dihydroneopterin aldolase/epimerase" evidence="8">
    <location>
        <begin position="11"/>
        <end position="118"/>
    </location>
</feature>
<sequence length="123" mass="14146">MKKEDIQRSLVELVNMEFYAYHGHFREEQIIGNKFIVNFSAECDVYEAGESDRLEDALNYQDLYTIIKEEMEIPSKLLENVALRVIKRAKTTFPQIQKATISVAKMNPPIGGKVEASRVTISY</sequence>
<dbReference type="PANTHER" id="PTHR42844:SF1">
    <property type="entry name" value="DIHYDRONEOPTERIN ALDOLASE 1-RELATED"/>
    <property type="match status" value="1"/>
</dbReference>
<dbReference type="SUPFAM" id="SSF55620">
    <property type="entry name" value="Tetrahydrobiopterin biosynthesis enzymes-like"/>
    <property type="match status" value="1"/>
</dbReference>
<dbReference type="EMBL" id="VSSQ01000131">
    <property type="protein sequence ID" value="MPL79873.1"/>
    <property type="molecule type" value="Genomic_DNA"/>
</dbReference>
<keyword evidence="6 9" id="KW-0456">Lyase</keyword>
<dbReference type="NCBIfam" id="TIGR00526">
    <property type="entry name" value="folB_dom"/>
    <property type="match status" value="1"/>
</dbReference>
<dbReference type="PANTHER" id="PTHR42844">
    <property type="entry name" value="DIHYDRONEOPTERIN ALDOLASE 1-RELATED"/>
    <property type="match status" value="1"/>
</dbReference>
<keyword evidence="5" id="KW-0289">Folate biosynthesis</keyword>
<evidence type="ECO:0000256" key="5">
    <source>
        <dbReference type="ARBA" id="ARBA00022909"/>
    </source>
</evidence>
<reference evidence="9" key="1">
    <citation type="submission" date="2019-08" db="EMBL/GenBank/DDBJ databases">
        <authorList>
            <person name="Kucharzyk K."/>
            <person name="Murdoch R.W."/>
            <person name="Higgins S."/>
            <person name="Loffler F."/>
        </authorList>
    </citation>
    <scope>NUCLEOTIDE SEQUENCE</scope>
</reference>
<dbReference type="GO" id="GO:0046656">
    <property type="term" value="P:folic acid biosynthetic process"/>
    <property type="evidence" value="ECO:0007669"/>
    <property type="project" value="UniProtKB-KW"/>
</dbReference>
<name>A0A644UME2_9ZZZZ</name>
<evidence type="ECO:0000256" key="4">
    <source>
        <dbReference type="ARBA" id="ARBA00013043"/>
    </source>
</evidence>
<evidence type="ECO:0000256" key="2">
    <source>
        <dbReference type="ARBA" id="ARBA00005013"/>
    </source>
</evidence>
<dbReference type="Gene3D" id="3.30.1130.10">
    <property type="match status" value="1"/>
</dbReference>
<evidence type="ECO:0000259" key="8">
    <source>
        <dbReference type="SMART" id="SM00905"/>
    </source>
</evidence>
<dbReference type="InterPro" id="IPR006157">
    <property type="entry name" value="FolB_dom"/>
</dbReference>
<gene>
    <name evidence="9" type="primary">folB_4</name>
    <name evidence="9" type="ORF">SDC9_25760</name>
</gene>
<protein>
    <recommendedName>
        <fullName evidence="4">dihydroneopterin aldolase</fullName>
        <ecNumber evidence="4">4.1.2.25</ecNumber>
    </recommendedName>
    <alternativeName>
        <fullName evidence="7">7,8-dihydroneopterin aldolase</fullName>
    </alternativeName>
</protein>
<dbReference type="GO" id="GO:0005737">
    <property type="term" value="C:cytoplasm"/>
    <property type="evidence" value="ECO:0007669"/>
    <property type="project" value="TreeGrafter"/>
</dbReference>